<dbReference type="InterPro" id="IPR029016">
    <property type="entry name" value="GAF-like_dom_sf"/>
</dbReference>
<dbReference type="RefSeq" id="WP_162848900.1">
    <property type="nucleotide sequence ID" value="NZ_SNWD01000018.1"/>
</dbReference>
<accession>A0A4R6FAZ3</accession>
<protein>
    <submittedName>
        <fullName evidence="2">GAF domain-containing protein</fullName>
    </submittedName>
</protein>
<dbReference type="Pfam" id="PF01590">
    <property type="entry name" value="GAF"/>
    <property type="match status" value="1"/>
</dbReference>
<evidence type="ECO:0000313" key="2">
    <source>
        <dbReference type="EMBL" id="TDN78286.1"/>
    </source>
</evidence>
<dbReference type="PANTHER" id="PTHR43102">
    <property type="entry name" value="SLR1143 PROTEIN"/>
    <property type="match status" value="1"/>
</dbReference>
<reference evidence="2 3" key="1">
    <citation type="submission" date="2019-03" db="EMBL/GenBank/DDBJ databases">
        <title>Genomic Encyclopedia of Type Strains, Phase IV (KMG-IV): sequencing the most valuable type-strain genomes for metagenomic binning, comparative biology and taxonomic classification.</title>
        <authorList>
            <person name="Goeker M."/>
        </authorList>
    </citation>
    <scope>NUCLEOTIDE SEQUENCE [LARGE SCALE GENOMIC DNA]</scope>
    <source>
        <strain evidence="2 3">DSM 25059</strain>
    </source>
</reference>
<gene>
    <name evidence="2" type="ORF">EV664_11845</name>
</gene>
<dbReference type="Proteomes" id="UP000295493">
    <property type="component" value="Unassembled WGS sequence"/>
</dbReference>
<organism evidence="2 3">
    <name type="scientific">Stakelama pacifica</name>
    <dbReference type="NCBI Taxonomy" id="517720"/>
    <lineage>
        <taxon>Bacteria</taxon>
        <taxon>Pseudomonadati</taxon>
        <taxon>Pseudomonadota</taxon>
        <taxon>Alphaproteobacteria</taxon>
        <taxon>Sphingomonadales</taxon>
        <taxon>Sphingomonadaceae</taxon>
        <taxon>Stakelama</taxon>
    </lineage>
</organism>
<keyword evidence="3" id="KW-1185">Reference proteome</keyword>
<evidence type="ECO:0000313" key="3">
    <source>
        <dbReference type="Proteomes" id="UP000295493"/>
    </source>
</evidence>
<feature type="domain" description="GAF" evidence="1">
    <location>
        <begin position="26"/>
        <end position="160"/>
    </location>
</feature>
<sequence length="171" mass="18666">MLSRLLHERRRRIFAQRIGVGSDEPPIALLDRLVERAANAFGSDMAAISIIEGKYQWFRTSIGVGDGGSPMARSDSFCTHTIKSPDVMEVVNPNDDPRFAQSCLVRAGMRLKYYIGAPLILTDGLAVGALCVLDCKPHSAASADQRAYLAALARQAANEIEIMSFSRLVNI</sequence>
<evidence type="ECO:0000259" key="1">
    <source>
        <dbReference type="Pfam" id="PF01590"/>
    </source>
</evidence>
<name>A0A4R6FAZ3_9SPHN</name>
<dbReference type="AlphaFoldDB" id="A0A4R6FAZ3"/>
<dbReference type="InterPro" id="IPR003018">
    <property type="entry name" value="GAF"/>
</dbReference>
<dbReference type="EMBL" id="SNWD01000018">
    <property type="protein sequence ID" value="TDN78286.1"/>
    <property type="molecule type" value="Genomic_DNA"/>
</dbReference>
<dbReference type="SUPFAM" id="SSF55781">
    <property type="entry name" value="GAF domain-like"/>
    <property type="match status" value="1"/>
</dbReference>
<dbReference type="PANTHER" id="PTHR43102:SF2">
    <property type="entry name" value="GAF DOMAIN-CONTAINING PROTEIN"/>
    <property type="match status" value="1"/>
</dbReference>
<proteinExistence type="predicted"/>
<comment type="caution">
    <text evidence="2">The sequence shown here is derived from an EMBL/GenBank/DDBJ whole genome shotgun (WGS) entry which is preliminary data.</text>
</comment>
<dbReference type="Gene3D" id="3.30.450.40">
    <property type="match status" value="1"/>
</dbReference>